<accession>A0A9D4Y459</accession>
<evidence type="ECO:0000313" key="3">
    <source>
        <dbReference type="Proteomes" id="UP001058974"/>
    </source>
</evidence>
<dbReference type="Gramene" id="Psat03G0450600-T1">
    <property type="protein sequence ID" value="KAI5429946.1"/>
    <property type="gene ID" value="KIW84_034506"/>
</dbReference>
<dbReference type="Proteomes" id="UP001058974">
    <property type="component" value="Chromosome 3"/>
</dbReference>
<dbReference type="EMBL" id="JAMSHJ010000003">
    <property type="protein sequence ID" value="KAI5429946.1"/>
    <property type="molecule type" value="Genomic_DNA"/>
</dbReference>
<proteinExistence type="predicted"/>
<protein>
    <submittedName>
        <fullName evidence="2">Uncharacterized protein</fullName>
    </submittedName>
</protein>
<organism evidence="2 3">
    <name type="scientific">Pisum sativum</name>
    <name type="common">Garden pea</name>
    <name type="synonym">Lathyrus oleraceus</name>
    <dbReference type="NCBI Taxonomy" id="3888"/>
    <lineage>
        <taxon>Eukaryota</taxon>
        <taxon>Viridiplantae</taxon>
        <taxon>Streptophyta</taxon>
        <taxon>Embryophyta</taxon>
        <taxon>Tracheophyta</taxon>
        <taxon>Spermatophyta</taxon>
        <taxon>Magnoliopsida</taxon>
        <taxon>eudicotyledons</taxon>
        <taxon>Gunneridae</taxon>
        <taxon>Pentapetalae</taxon>
        <taxon>rosids</taxon>
        <taxon>fabids</taxon>
        <taxon>Fabales</taxon>
        <taxon>Fabaceae</taxon>
        <taxon>Papilionoideae</taxon>
        <taxon>50 kb inversion clade</taxon>
        <taxon>NPAAA clade</taxon>
        <taxon>Hologalegina</taxon>
        <taxon>IRL clade</taxon>
        <taxon>Fabeae</taxon>
        <taxon>Lathyrus</taxon>
    </lineage>
</organism>
<reference evidence="2 3" key="1">
    <citation type="journal article" date="2022" name="Nat. Genet.">
        <title>Improved pea reference genome and pan-genome highlight genomic features and evolutionary characteristics.</title>
        <authorList>
            <person name="Yang T."/>
            <person name="Liu R."/>
            <person name="Luo Y."/>
            <person name="Hu S."/>
            <person name="Wang D."/>
            <person name="Wang C."/>
            <person name="Pandey M.K."/>
            <person name="Ge S."/>
            <person name="Xu Q."/>
            <person name="Li N."/>
            <person name="Li G."/>
            <person name="Huang Y."/>
            <person name="Saxena R.K."/>
            <person name="Ji Y."/>
            <person name="Li M."/>
            <person name="Yan X."/>
            <person name="He Y."/>
            <person name="Liu Y."/>
            <person name="Wang X."/>
            <person name="Xiang C."/>
            <person name="Varshney R.K."/>
            <person name="Ding H."/>
            <person name="Gao S."/>
            <person name="Zong X."/>
        </authorList>
    </citation>
    <scope>NUCLEOTIDE SEQUENCE [LARGE SCALE GENOMIC DNA]</scope>
    <source>
        <strain evidence="2 3">cv. Zhongwan 6</strain>
    </source>
</reference>
<sequence length="212" mass="24481">MDIPVGQSNESQARLKRGKPISSKDKNPRTRNRAKNKDGLIEDIENLKESSDIINISSLKEIDQVPETHENKEISINFVQNGIQWNQHEIDIDDIFAHNITINEINDKEDHEPMSIKNYRQSEDWAKWKDAIEVELNSLYKRQVFGPIVQTPQGVKKDPFRPREKDEELLGPEIPYLSELGGLMYLANNTRPDISFVVNLLARDNSSPTRRH</sequence>
<name>A0A9D4Y459_PEA</name>
<feature type="compositionally biased region" description="Polar residues" evidence="1">
    <location>
        <begin position="1"/>
        <end position="12"/>
    </location>
</feature>
<gene>
    <name evidence="2" type="ORF">KIW84_034506</name>
</gene>
<feature type="region of interest" description="Disordered" evidence="1">
    <location>
        <begin position="1"/>
        <end position="38"/>
    </location>
</feature>
<keyword evidence="3" id="KW-1185">Reference proteome</keyword>
<evidence type="ECO:0000256" key="1">
    <source>
        <dbReference type="SAM" id="MobiDB-lite"/>
    </source>
</evidence>
<evidence type="ECO:0000313" key="2">
    <source>
        <dbReference type="EMBL" id="KAI5429946.1"/>
    </source>
</evidence>
<comment type="caution">
    <text evidence="2">The sequence shown here is derived from an EMBL/GenBank/DDBJ whole genome shotgun (WGS) entry which is preliminary data.</text>
</comment>
<dbReference type="AlphaFoldDB" id="A0A9D4Y459"/>